<dbReference type="PANTHER" id="PTHR33254">
    <property type="entry name" value="4-HYDROXY-4-METHYL-2-OXOGLUTARATE ALDOLASE 3-RELATED"/>
    <property type="match status" value="1"/>
</dbReference>
<dbReference type="Gene3D" id="3.50.30.40">
    <property type="entry name" value="Ribonuclease E inhibitor RraA/RraA-like"/>
    <property type="match status" value="1"/>
</dbReference>
<dbReference type="InterPro" id="IPR005493">
    <property type="entry name" value="RraA/RraA-like"/>
</dbReference>
<protein>
    <recommendedName>
        <fullName evidence="2">Dimethylmenaquinone methyltransferase</fullName>
    </recommendedName>
</protein>
<dbReference type="EMBL" id="LAZR01016698">
    <property type="protein sequence ID" value="KKM03371.1"/>
    <property type="molecule type" value="Genomic_DNA"/>
</dbReference>
<dbReference type="AlphaFoldDB" id="A0A0F9JC12"/>
<sequence>MTQKPKSAEMIPGPGFMIRKGVARPPQDLIDRFRQFESTDVSDMLNRMYTMGGTIHNLVNDKPLIGPVCTVKVYPGDNLMVHKILDIAQPGDVVVVDCSGSMTAAVLGDLVANKAKHRGIAGFIIDGLIRDLPGVEECGLPIYARGVTPFGP</sequence>
<name>A0A0F9JC12_9ZZZZ</name>
<organism evidence="1">
    <name type="scientific">marine sediment metagenome</name>
    <dbReference type="NCBI Taxonomy" id="412755"/>
    <lineage>
        <taxon>unclassified sequences</taxon>
        <taxon>metagenomes</taxon>
        <taxon>ecological metagenomes</taxon>
    </lineage>
</organism>
<proteinExistence type="predicted"/>
<dbReference type="Pfam" id="PF03737">
    <property type="entry name" value="RraA-like"/>
    <property type="match status" value="1"/>
</dbReference>
<reference evidence="1" key="1">
    <citation type="journal article" date="2015" name="Nature">
        <title>Complex archaea that bridge the gap between prokaryotes and eukaryotes.</title>
        <authorList>
            <person name="Spang A."/>
            <person name="Saw J.H."/>
            <person name="Jorgensen S.L."/>
            <person name="Zaremba-Niedzwiedzka K."/>
            <person name="Martijn J."/>
            <person name="Lind A.E."/>
            <person name="van Eijk R."/>
            <person name="Schleper C."/>
            <person name="Guy L."/>
            <person name="Ettema T.J."/>
        </authorList>
    </citation>
    <scope>NUCLEOTIDE SEQUENCE</scope>
</reference>
<evidence type="ECO:0000313" key="1">
    <source>
        <dbReference type="EMBL" id="KKM03371.1"/>
    </source>
</evidence>
<evidence type="ECO:0008006" key="2">
    <source>
        <dbReference type="Google" id="ProtNLM"/>
    </source>
</evidence>
<dbReference type="CDD" id="cd16841">
    <property type="entry name" value="RraA_family"/>
    <property type="match status" value="1"/>
</dbReference>
<comment type="caution">
    <text evidence="1">The sequence shown here is derived from an EMBL/GenBank/DDBJ whole genome shotgun (WGS) entry which is preliminary data.</text>
</comment>
<accession>A0A0F9JC12</accession>
<dbReference type="SUPFAM" id="SSF89562">
    <property type="entry name" value="RraA-like"/>
    <property type="match status" value="1"/>
</dbReference>
<dbReference type="InterPro" id="IPR036704">
    <property type="entry name" value="RraA/RraA-like_sf"/>
</dbReference>
<feature type="non-terminal residue" evidence="1">
    <location>
        <position position="152"/>
    </location>
</feature>
<dbReference type="PANTHER" id="PTHR33254:SF4">
    <property type="entry name" value="4-HYDROXY-4-METHYL-2-OXOGLUTARATE ALDOLASE 3-RELATED"/>
    <property type="match status" value="1"/>
</dbReference>
<gene>
    <name evidence="1" type="ORF">LCGC14_1775120</name>
</gene>